<evidence type="ECO:0000259" key="6">
    <source>
        <dbReference type="PROSITE" id="PS51677"/>
    </source>
</evidence>
<evidence type="ECO:0000256" key="3">
    <source>
        <dbReference type="ARBA" id="ARBA00020071"/>
    </source>
</evidence>
<dbReference type="InterPro" id="IPR051398">
    <property type="entry name" value="Polysacch_Deacetylase"/>
</dbReference>
<dbReference type="Gene3D" id="3.20.20.370">
    <property type="entry name" value="Glycoside hydrolase/deacetylase"/>
    <property type="match status" value="1"/>
</dbReference>
<dbReference type="KEGG" id="psin:CAK95_22575"/>
<feature type="domain" description="NodB homology" evidence="6">
    <location>
        <begin position="94"/>
        <end position="353"/>
    </location>
</feature>
<dbReference type="PROSITE" id="PS51677">
    <property type="entry name" value="NODB"/>
    <property type="match status" value="1"/>
</dbReference>
<reference evidence="7 8" key="1">
    <citation type="submission" date="2017-05" db="EMBL/GenBank/DDBJ databases">
        <title>Full genome sequence of Pseudorhodoplanes sinuspersici.</title>
        <authorList>
            <person name="Dastgheib S.M.M."/>
            <person name="Shavandi M."/>
            <person name="Tirandaz H."/>
        </authorList>
    </citation>
    <scope>NUCLEOTIDE SEQUENCE [LARGE SCALE GENOMIC DNA]</scope>
    <source>
        <strain evidence="7 8">RIPI110</strain>
    </source>
</reference>
<comment type="function">
    <text evidence="1">Is involved in generating a small heat-stable compound (Nod), an acylated oligomer of N-acetylglucosamine, that stimulates mitosis in various plant protoplasts.</text>
</comment>
<sequence length="353" mass="40200">MSGLKKTIIRAGLETLYFSGAHIALRPLFQGVGVILTLHHVKPSRPGTFQPNRLLEVAPGFFAAVVRRLRRSGLDIVSLDEMHRRLVERDFKRRFVCLTFDDGYRDLLQWAYPVLKKNDVPFALYVPTGFADRIGEIWWVALERIVARNDRIGLYIDGDERRFDCTTDSDKKNIYEQLYWWLRSMKTEDELRGVVRDLCGRYGVDMKALCEELCMSWEDIAELSRDPLVTIGAHTVNHPILKKTSDRVARSEMEMSRAVIESAIGIRPEHFAYPVGDPTSAGSREFAIAAELGFKTAVTTQPGVLFPGHRDHLMALPRISLNGEYQQLRYLRVLMSGTATAMWNGFRRPKAAA</sequence>
<evidence type="ECO:0000256" key="5">
    <source>
        <dbReference type="ARBA" id="ARBA00032976"/>
    </source>
</evidence>
<accession>A0A1W6ZWR8</accession>
<dbReference type="EMBL" id="CP021112">
    <property type="protein sequence ID" value="ARQ01581.1"/>
    <property type="molecule type" value="Genomic_DNA"/>
</dbReference>
<dbReference type="PANTHER" id="PTHR34216">
    <property type="match status" value="1"/>
</dbReference>
<dbReference type="RefSeq" id="WP_086089972.1">
    <property type="nucleotide sequence ID" value="NZ_CP021112.1"/>
</dbReference>
<dbReference type="CDD" id="cd10968">
    <property type="entry name" value="CE4_Mlr8448_like_5s"/>
    <property type="match status" value="1"/>
</dbReference>
<dbReference type="GO" id="GO:0016810">
    <property type="term" value="F:hydrolase activity, acting on carbon-nitrogen (but not peptide) bonds"/>
    <property type="evidence" value="ECO:0007669"/>
    <property type="project" value="InterPro"/>
</dbReference>
<dbReference type="GO" id="GO:0005975">
    <property type="term" value="P:carbohydrate metabolic process"/>
    <property type="evidence" value="ECO:0007669"/>
    <property type="project" value="InterPro"/>
</dbReference>
<evidence type="ECO:0000256" key="2">
    <source>
        <dbReference type="ARBA" id="ARBA00010973"/>
    </source>
</evidence>
<dbReference type="STRING" id="1235591.CAK95_22575"/>
<dbReference type="OrthoDB" id="9782872at2"/>
<evidence type="ECO:0000256" key="1">
    <source>
        <dbReference type="ARBA" id="ARBA00003236"/>
    </source>
</evidence>
<comment type="similarity">
    <text evidence="2">Belongs to the polysaccharide deacetylase family.</text>
</comment>
<proteinExistence type="inferred from homology"/>
<gene>
    <name evidence="7" type="ORF">CAK95_22575</name>
</gene>
<dbReference type="InterPro" id="IPR002509">
    <property type="entry name" value="NODB_dom"/>
</dbReference>
<keyword evidence="4" id="KW-0732">Signal</keyword>
<dbReference type="PANTHER" id="PTHR34216:SF7">
    <property type="entry name" value="POLY-BETA-1,6-N-ACETYL-D-GLUCOSAMINE N-DEACETYLASE"/>
    <property type="match status" value="1"/>
</dbReference>
<dbReference type="InterPro" id="IPR011330">
    <property type="entry name" value="Glyco_hydro/deAcase_b/a-brl"/>
</dbReference>
<dbReference type="SUPFAM" id="SSF88713">
    <property type="entry name" value="Glycoside hydrolase/deacetylase"/>
    <property type="match status" value="1"/>
</dbReference>
<organism evidence="7 8">
    <name type="scientific">Pseudorhodoplanes sinuspersici</name>
    <dbReference type="NCBI Taxonomy" id="1235591"/>
    <lineage>
        <taxon>Bacteria</taxon>
        <taxon>Pseudomonadati</taxon>
        <taxon>Pseudomonadota</taxon>
        <taxon>Alphaproteobacteria</taxon>
        <taxon>Hyphomicrobiales</taxon>
        <taxon>Pseudorhodoplanes</taxon>
    </lineage>
</organism>
<protein>
    <recommendedName>
        <fullName evidence="3">Chitooligosaccharide deacetylase</fullName>
    </recommendedName>
    <alternativeName>
        <fullName evidence="5">Nodulation protein B</fullName>
    </alternativeName>
</protein>
<evidence type="ECO:0000313" key="8">
    <source>
        <dbReference type="Proteomes" id="UP000194137"/>
    </source>
</evidence>
<dbReference type="Pfam" id="PF01522">
    <property type="entry name" value="Polysacc_deac_1"/>
    <property type="match status" value="2"/>
</dbReference>
<evidence type="ECO:0000313" key="7">
    <source>
        <dbReference type="EMBL" id="ARQ01581.1"/>
    </source>
</evidence>
<dbReference type="AlphaFoldDB" id="A0A1W6ZWR8"/>
<evidence type="ECO:0000256" key="4">
    <source>
        <dbReference type="ARBA" id="ARBA00022729"/>
    </source>
</evidence>
<name>A0A1W6ZWR8_9HYPH</name>
<keyword evidence="8" id="KW-1185">Reference proteome</keyword>
<dbReference type="Proteomes" id="UP000194137">
    <property type="component" value="Chromosome"/>
</dbReference>